<dbReference type="InterPro" id="IPR003615">
    <property type="entry name" value="HNH_nuc"/>
</dbReference>
<dbReference type="Gene3D" id="1.10.30.50">
    <property type="match status" value="1"/>
</dbReference>
<accession>A0A2T0U4T3</accession>
<comment type="caution">
    <text evidence="3">The sequence shown here is derived from an EMBL/GenBank/DDBJ whole genome shotgun (WGS) entry which is preliminary data.</text>
</comment>
<organism evidence="3 4">
    <name type="scientific">Knoellia remsis</name>
    <dbReference type="NCBI Taxonomy" id="407159"/>
    <lineage>
        <taxon>Bacteria</taxon>
        <taxon>Bacillati</taxon>
        <taxon>Actinomycetota</taxon>
        <taxon>Actinomycetes</taxon>
        <taxon>Micrococcales</taxon>
        <taxon>Intrasporangiaceae</taxon>
        <taxon>Knoellia</taxon>
    </lineage>
</organism>
<gene>
    <name evidence="3" type="ORF">BCF74_13029</name>
</gene>
<evidence type="ECO:0000259" key="2">
    <source>
        <dbReference type="SMART" id="SM00507"/>
    </source>
</evidence>
<feature type="domain" description="HNH nuclease" evidence="2">
    <location>
        <begin position="40"/>
        <end position="91"/>
    </location>
</feature>
<dbReference type="CDD" id="cd00085">
    <property type="entry name" value="HNHc"/>
    <property type="match status" value="1"/>
</dbReference>
<dbReference type="RefSeq" id="WP_170070266.1">
    <property type="nucleotide sequence ID" value="NZ_PVTI01000030.1"/>
</dbReference>
<keyword evidence="4" id="KW-1185">Reference proteome</keyword>
<dbReference type="AlphaFoldDB" id="A0A2T0U4T3"/>
<dbReference type="SMART" id="SM00507">
    <property type="entry name" value="HNHc"/>
    <property type="match status" value="1"/>
</dbReference>
<evidence type="ECO:0000313" key="3">
    <source>
        <dbReference type="EMBL" id="PRY52929.1"/>
    </source>
</evidence>
<name>A0A2T0U4T3_9MICO</name>
<dbReference type="EMBL" id="PVTI01000030">
    <property type="protein sequence ID" value="PRY52929.1"/>
    <property type="molecule type" value="Genomic_DNA"/>
</dbReference>
<protein>
    <recommendedName>
        <fullName evidence="2">HNH nuclease domain-containing protein</fullName>
    </recommendedName>
</protein>
<evidence type="ECO:0000256" key="1">
    <source>
        <dbReference type="SAM" id="MobiDB-lite"/>
    </source>
</evidence>
<evidence type="ECO:0000313" key="4">
    <source>
        <dbReference type="Proteomes" id="UP000237822"/>
    </source>
</evidence>
<feature type="region of interest" description="Disordered" evidence="1">
    <location>
        <begin position="131"/>
        <end position="151"/>
    </location>
</feature>
<dbReference type="Proteomes" id="UP000237822">
    <property type="component" value="Unassembled WGS sequence"/>
</dbReference>
<feature type="non-terminal residue" evidence="3">
    <location>
        <position position="1"/>
    </location>
</feature>
<proteinExistence type="predicted"/>
<reference evidence="3 4" key="1">
    <citation type="submission" date="2018-03" db="EMBL/GenBank/DDBJ databases">
        <title>Genomic Encyclopedia of Archaeal and Bacterial Type Strains, Phase II (KMG-II): from individual species to whole genera.</title>
        <authorList>
            <person name="Goeker M."/>
        </authorList>
    </citation>
    <scope>NUCLEOTIDE SEQUENCE [LARGE SCALE GENOMIC DNA]</scope>
    <source>
        <strain evidence="3 4">ATCC BAA-1496</strain>
    </source>
</reference>
<sequence>CHPDTGALISGYVPVSLAPTRTRNATSSDAESSAYRVPAAMARLVRLRDGTCRFPGCTASARQTDLDHVIPWPQGPTHPGNLIALCRHHHRIKQRHDWRVRLDPDGTATWTDPTGREFTTHPVDHLRLATVHPSTPETENTSDTTTSEKPSTLETLLDDLLDTDRHTAHGRHAHRRYAARNCRTYDDRGRPLFHDTRTDLHSGLVRGRTVLVDMPPPPPREPETIPF</sequence>
<feature type="compositionally biased region" description="Low complexity" evidence="1">
    <location>
        <begin position="134"/>
        <end position="151"/>
    </location>
</feature>